<dbReference type="EMBL" id="JARKIB010000075">
    <property type="protein sequence ID" value="KAJ7747822.1"/>
    <property type="molecule type" value="Genomic_DNA"/>
</dbReference>
<dbReference type="PANTHER" id="PTHR10237">
    <property type="entry name" value="DEFORMED EPIDERMAL AUTOREGULATORY FACTOR 1 HOMOLOG SUPPRESSIN"/>
    <property type="match status" value="1"/>
</dbReference>
<proteinExistence type="predicted"/>
<dbReference type="Gene3D" id="6.10.140.2220">
    <property type="match status" value="1"/>
</dbReference>
<accession>A0AAD7IQ44</accession>
<evidence type="ECO:0000313" key="7">
    <source>
        <dbReference type="Proteomes" id="UP001215598"/>
    </source>
</evidence>
<dbReference type="AlphaFoldDB" id="A0AAD7IQ44"/>
<evidence type="ECO:0000313" key="6">
    <source>
        <dbReference type="EMBL" id="KAJ7747822.1"/>
    </source>
</evidence>
<protein>
    <recommendedName>
        <fullName evidence="5">MYND-type domain-containing protein</fullName>
    </recommendedName>
</protein>
<sequence>MTASNSSSTAAARPVSEFLASLDLNSRRERSQSSCTGCRTKEEDLGRRLLRCSKCESAVYCSKECQTQHWPVHKGFCGGTNPGKLIVKLVKNLISSVLLHVQLQVCVILAFDLLQRPRCDECLIARMDIGIEPCDLADFAEMFLGGGSSKKDVQGMLQLSGITAPVDAAADRQAAWRREREEADSRGFHNDAIALVDFIYADAKISVSVPVRVASMLKKPVAARIDQGLTIASSATHEFKVHYNAVNCLQYINQAIRSDDANKLLLRTKMRPLDIKIIRDVAIGSDSVPALLLHAKIAREHAYEAIYQIFVERWKAATGAAPSLIPPNFDPALWYLHDNSSWRKEATR</sequence>
<dbReference type="GO" id="GO:0005634">
    <property type="term" value="C:nucleus"/>
    <property type="evidence" value="ECO:0007669"/>
    <property type="project" value="TreeGrafter"/>
</dbReference>
<dbReference type="SUPFAM" id="SSF144232">
    <property type="entry name" value="HIT/MYND zinc finger-like"/>
    <property type="match status" value="1"/>
</dbReference>
<keyword evidence="2 4" id="KW-0863">Zinc-finger</keyword>
<evidence type="ECO:0000256" key="2">
    <source>
        <dbReference type="ARBA" id="ARBA00022771"/>
    </source>
</evidence>
<comment type="caution">
    <text evidence="6">The sequence shown here is derived from an EMBL/GenBank/DDBJ whole genome shotgun (WGS) entry which is preliminary data.</text>
</comment>
<dbReference type="GO" id="GO:0000981">
    <property type="term" value="F:DNA-binding transcription factor activity, RNA polymerase II-specific"/>
    <property type="evidence" value="ECO:0007669"/>
    <property type="project" value="TreeGrafter"/>
</dbReference>
<dbReference type="InterPro" id="IPR058518">
    <property type="entry name" value="DUF8205"/>
</dbReference>
<gene>
    <name evidence="6" type="ORF">B0H16DRAFT_917824</name>
</gene>
<keyword evidence="7" id="KW-1185">Reference proteome</keyword>
<dbReference type="PROSITE" id="PS50865">
    <property type="entry name" value="ZF_MYND_2"/>
    <property type="match status" value="1"/>
</dbReference>
<name>A0AAD7IQ44_9AGAR</name>
<dbReference type="Pfam" id="PF01753">
    <property type="entry name" value="zf-MYND"/>
    <property type="match status" value="1"/>
</dbReference>
<keyword evidence="3" id="KW-0862">Zinc</keyword>
<dbReference type="GO" id="GO:0008270">
    <property type="term" value="F:zinc ion binding"/>
    <property type="evidence" value="ECO:0007669"/>
    <property type="project" value="UniProtKB-KW"/>
</dbReference>
<dbReference type="Pfam" id="PF26632">
    <property type="entry name" value="DUF8205"/>
    <property type="match status" value="1"/>
</dbReference>
<dbReference type="InterPro" id="IPR002893">
    <property type="entry name" value="Znf_MYND"/>
</dbReference>
<organism evidence="6 7">
    <name type="scientific">Mycena metata</name>
    <dbReference type="NCBI Taxonomy" id="1033252"/>
    <lineage>
        <taxon>Eukaryota</taxon>
        <taxon>Fungi</taxon>
        <taxon>Dikarya</taxon>
        <taxon>Basidiomycota</taxon>
        <taxon>Agaricomycotina</taxon>
        <taxon>Agaricomycetes</taxon>
        <taxon>Agaricomycetidae</taxon>
        <taxon>Agaricales</taxon>
        <taxon>Marasmiineae</taxon>
        <taxon>Mycenaceae</taxon>
        <taxon>Mycena</taxon>
    </lineage>
</organism>
<dbReference type="PANTHER" id="PTHR10237:SF14">
    <property type="entry name" value="MYND-TYPE DOMAIN-CONTAINING PROTEIN"/>
    <property type="match status" value="1"/>
</dbReference>
<evidence type="ECO:0000256" key="3">
    <source>
        <dbReference type="ARBA" id="ARBA00022833"/>
    </source>
</evidence>
<dbReference type="Proteomes" id="UP001215598">
    <property type="component" value="Unassembled WGS sequence"/>
</dbReference>
<dbReference type="PROSITE" id="PS01360">
    <property type="entry name" value="ZF_MYND_1"/>
    <property type="match status" value="1"/>
</dbReference>
<dbReference type="InterPro" id="IPR024119">
    <property type="entry name" value="TF_DEAF-1"/>
</dbReference>
<reference evidence="6" key="1">
    <citation type="submission" date="2023-03" db="EMBL/GenBank/DDBJ databases">
        <title>Massive genome expansion in bonnet fungi (Mycena s.s.) driven by repeated elements and novel gene families across ecological guilds.</title>
        <authorList>
            <consortium name="Lawrence Berkeley National Laboratory"/>
            <person name="Harder C.B."/>
            <person name="Miyauchi S."/>
            <person name="Viragh M."/>
            <person name="Kuo A."/>
            <person name="Thoen E."/>
            <person name="Andreopoulos B."/>
            <person name="Lu D."/>
            <person name="Skrede I."/>
            <person name="Drula E."/>
            <person name="Henrissat B."/>
            <person name="Morin E."/>
            <person name="Kohler A."/>
            <person name="Barry K."/>
            <person name="LaButti K."/>
            <person name="Morin E."/>
            <person name="Salamov A."/>
            <person name="Lipzen A."/>
            <person name="Mereny Z."/>
            <person name="Hegedus B."/>
            <person name="Baldrian P."/>
            <person name="Stursova M."/>
            <person name="Weitz H."/>
            <person name="Taylor A."/>
            <person name="Grigoriev I.V."/>
            <person name="Nagy L.G."/>
            <person name="Martin F."/>
            <person name="Kauserud H."/>
        </authorList>
    </citation>
    <scope>NUCLEOTIDE SEQUENCE</scope>
    <source>
        <strain evidence="6">CBHHK182m</strain>
    </source>
</reference>
<evidence type="ECO:0000256" key="4">
    <source>
        <dbReference type="PROSITE-ProRule" id="PRU00134"/>
    </source>
</evidence>
<evidence type="ECO:0000259" key="5">
    <source>
        <dbReference type="PROSITE" id="PS50865"/>
    </source>
</evidence>
<feature type="domain" description="MYND-type" evidence="5">
    <location>
        <begin position="35"/>
        <end position="77"/>
    </location>
</feature>
<evidence type="ECO:0000256" key="1">
    <source>
        <dbReference type="ARBA" id="ARBA00022723"/>
    </source>
</evidence>
<keyword evidence="1" id="KW-0479">Metal-binding</keyword>